<evidence type="ECO:0000259" key="3">
    <source>
        <dbReference type="PROSITE" id="PS50075"/>
    </source>
</evidence>
<dbReference type="GO" id="GO:0019748">
    <property type="term" value="P:secondary metabolic process"/>
    <property type="evidence" value="ECO:0007669"/>
    <property type="project" value="TreeGrafter"/>
</dbReference>
<sequence length="944" mass="104076">MRFENQYTAGQWSASSTGPKHLLDLLKKAASTDSGLVYLDNGINEPATKFSYSQLFEQAKENGALLREAGIVQKGQIAITYFDTHIENVLWFWSVIAAGGIGAVLNPLSNEPKTAAGQLENIKTLFGETPLITSAKLAPILAEQKLNVRSTQQIKRAGLKAEAPSVDDVLALSSPSDIAAILFTSGSTGHSKAVQYSHAQLIASVEAKADHLGSRGKTFMSWISFDHSANFCEVHLQSMFVGTDQVHVPTAELVVEPHRFFQVLSTYKIGYTFSPNFFLASAARSFNEQQNASANLDLSNLSTIMCGGEANRTETLEACDQVLRSFGAPKHAIKAAYGLSETCSACFYNLESPQYDLNNGNVFASAGKHLPGALEMKLVQEDQEEPGQGIVYLRGDVIFKGYYNNPDATSSCMTEDGWFNTGDIAKVDEAGNIHLLGRAKEILILNGNNYSSFELEYSLETSQIPGLTTSYTAVFSSWDEKQHSEAVVVLFNPTEEAIGPNNLKKTLQAVDRCVFNFCSQKAFHIIPLPKSLLPKSTIGKLSRAKLKKQYEAGAFNDFLVDDILAPARKTAIATDTKTEMSLDSLSPLEREVAVVYSSIVNVPAEDLVGPDALLSSGINSLGFMKLKKALEKALHMDREIPMPLLVQCHSVEELASGLTKLGTTSTEYDPIVPLWTKGSKRAIFLIHPGAGEFLCWMNLLEYLPDRPIYAIRSKGLHTGEETFANLDEMLQSYYSAIRRVQPEGPYVMLGYCWGGLLAFELTKMLEADGQTVAFCGGVDNPPDIRRALGHMRWRSVLVDVLPGITGMSEEEAIEFTKETSELEDDEFYKAIYARFPPEFIKENEDITVQRIQAYGRVEDCHRTIAAKYEPKGRVSKIDIFCADAMPHFNVEPLGSWDAVLQQWKNYSDDPGLHRVSGTHYSVLKKPQIEDFQDMLNKALVARGV</sequence>
<dbReference type="InterPro" id="IPR000873">
    <property type="entry name" value="AMP-dep_synth/lig_dom"/>
</dbReference>
<dbReference type="PANTHER" id="PTHR24096">
    <property type="entry name" value="LONG-CHAIN-FATTY-ACID--COA LIGASE"/>
    <property type="match status" value="1"/>
</dbReference>
<accession>A0A9P4UJQ3</accession>
<dbReference type="Proteomes" id="UP000799441">
    <property type="component" value="Unassembled WGS sequence"/>
</dbReference>
<dbReference type="Pfam" id="PF00501">
    <property type="entry name" value="AMP-binding"/>
    <property type="match status" value="1"/>
</dbReference>
<dbReference type="PROSITE" id="PS50075">
    <property type="entry name" value="CARRIER"/>
    <property type="match status" value="1"/>
</dbReference>
<keyword evidence="5" id="KW-1185">Reference proteome</keyword>
<dbReference type="InterPro" id="IPR020845">
    <property type="entry name" value="AMP-binding_CS"/>
</dbReference>
<evidence type="ECO:0000256" key="2">
    <source>
        <dbReference type="ARBA" id="ARBA00022598"/>
    </source>
</evidence>
<dbReference type="Pfam" id="PF00550">
    <property type="entry name" value="PP-binding"/>
    <property type="match status" value="1"/>
</dbReference>
<dbReference type="Gene3D" id="3.40.50.1820">
    <property type="entry name" value="alpha/beta hydrolase"/>
    <property type="match status" value="1"/>
</dbReference>
<dbReference type="SUPFAM" id="SSF47336">
    <property type="entry name" value="ACP-like"/>
    <property type="match status" value="1"/>
</dbReference>
<dbReference type="InterPro" id="IPR009081">
    <property type="entry name" value="PP-bd_ACP"/>
</dbReference>
<dbReference type="Pfam" id="PF00975">
    <property type="entry name" value="Thioesterase"/>
    <property type="match status" value="1"/>
</dbReference>
<comment type="similarity">
    <text evidence="1">Belongs to the ATP-dependent AMP-binding enzyme family.</text>
</comment>
<dbReference type="EMBL" id="MU003828">
    <property type="protein sequence ID" value="KAF2718227.1"/>
    <property type="molecule type" value="Genomic_DNA"/>
</dbReference>
<dbReference type="SUPFAM" id="SSF53474">
    <property type="entry name" value="alpha/beta-Hydrolases"/>
    <property type="match status" value="1"/>
</dbReference>
<dbReference type="InterPro" id="IPR029058">
    <property type="entry name" value="AB_hydrolase_fold"/>
</dbReference>
<evidence type="ECO:0000313" key="4">
    <source>
        <dbReference type="EMBL" id="KAF2718227.1"/>
    </source>
</evidence>
<dbReference type="GO" id="GO:0016405">
    <property type="term" value="F:CoA-ligase activity"/>
    <property type="evidence" value="ECO:0007669"/>
    <property type="project" value="TreeGrafter"/>
</dbReference>
<dbReference type="InterPro" id="IPR036736">
    <property type="entry name" value="ACP-like_sf"/>
</dbReference>
<gene>
    <name evidence="4" type="ORF">K431DRAFT_348918</name>
</gene>
<dbReference type="Gene3D" id="3.30.300.30">
    <property type="match status" value="1"/>
</dbReference>
<dbReference type="PANTHER" id="PTHR24096:SF149">
    <property type="entry name" value="AMP-BINDING DOMAIN-CONTAINING PROTEIN-RELATED"/>
    <property type="match status" value="1"/>
</dbReference>
<dbReference type="InterPro" id="IPR042099">
    <property type="entry name" value="ANL_N_sf"/>
</dbReference>
<dbReference type="InterPro" id="IPR045851">
    <property type="entry name" value="AMP-bd_C_sf"/>
</dbReference>
<feature type="domain" description="Carrier" evidence="3">
    <location>
        <begin position="583"/>
        <end position="662"/>
    </location>
</feature>
<protein>
    <submittedName>
        <fullName evidence="4">Acetyl-CoA synthetase-like protein</fullName>
    </submittedName>
</protein>
<evidence type="ECO:0000256" key="1">
    <source>
        <dbReference type="ARBA" id="ARBA00006432"/>
    </source>
</evidence>
<proteinExistence type="inferred from homology"/>
<reference evidence="4" key="1">
    <citation type="journal article" date="2020" name="Stud. Mycol.">
        <title>101 Dothideomycetes genomes: a test case for predicting lifestyles and emergence of pathogens.</title>
        <authorList>
            <person name="Haridas S."/>
            <person name="Albert R."/>
            <person name="Binder M."/>
            <person name="Bloem J."/>
            <person name="Labutti K."/>
            <person name="Salamov A."/>
            <person name="Andreopoulos B."/>
            <person name="Baker S."/>
            <person name="Barry K."/>
            <person name="Bills G."/>
            <person name="Bluhm B."/>
            <person name="Cannon C."/>
            <person name="Castanera R."/>
            <person name="Culley D."/>
            <person name="Daum C."/>
            <person name="Ezra D."/>
            <person name="Gonzalez J."/>
            <person name="Henrissat B."/>
            <person name="Kuo A."/>
            <person name="Liang C."/>
            <person name="Lipzen A."/>
            <person name="Lutzoni F."/>
            <person name="Magnuson J."/>
            <person name="Mondo S."/>
            <person name="Nolan M."/>
            <person name="Ohm R."/>
            <person name="Pangilinan J."/>
            <person name="Park H.-J."/>
            <person name="Ramirez L."/>
            <person name="Alfaro M."/>
            <person name="Sun H."/>
            <person name="Tritt A."/>
            <person name="Yoshinaga Y."/>
            <person name="Zwiers L.-H."/>
            <person name="Turgeon B."/>
            <person name="Goodwin S."/>
            <person name="Spatafora J."/>
            <person name="Crous P."/>
            <person name="Grigoriev I."/>
        </authorList>
    </citation>
    <scope>NUCLEOTIDE SEQUENCE</scope>
    <source>
        <strain evidence="4">CBS 116435</strain>
    </source>
</reference>
<evidence type="ECO:0000313" key="5">
    <source>
        <dbReference type="Proteomes" id="UP000799441"/>
    </source>
</evidence>
<dbReference type="SUPFAM" id="SSF56801">
    <property type="entry name" value="Acetyl-CoA synthetase-like"/>
    <property type="match status" value="1"/>
</dbReference>
<comment type="caution">
    <text evidence="4">The sequence shown here is derived from an EMBL/GenBank/DDBJ whole genome shotgun (WGS) entry which is preliminary data.</text>
</comment>
<dbReference type="Gene3D" id="3.40.50.12780">
    <property type="entry name" value="N-terminal domain of ligase-like"/>
    <property type="match status" value="1"/>
</dbReference>
<organism evidence="4 5">
    <name type="scientific">Polychaeton citri CBS 116435</name>
    <dbReference type="NCBI Taxonomy" id="1314669"/>
    <lineage>
        <taxon>Eukaryota</taxon>
        <taxon>Fungi</taxon>
        <taxon>Dikarya</taxon>
        <taxon>Ascomycota</taxon>
        <taxon>Pezizomycotina</taxon>
        <taxon>Dothideomycetes</taxon>
        <taxon>Dothideomycetidae</taxon>
        <taxon>Capnodiales</taxon>
        <taxon>Capnodiaceae</taxon>
        <taxon>Polychaeton</taxon>
    </lineage>
</organism>
<keyword evidence="2" id="KW-0436">Ligase</keyword>
<name>A0A9P4UJQ3_9PEZI</name>
<dbReference type="InterPro" id="IPR001031">
    <property type="entry name" value="Thioesterase"/>
</dbReference>
<dbReference type="AlphaFoldDB" id="A0A9P4UJQ3"/>
<dbReference type="OrthoDB" id="10253869at2759"/>
<dbReference type="PROSITE" id="PS00455">
    <property type="entry name" value="AMP_BINDING"/>
    <property type="match status" value="1"/>
</dbReference>